<feature type="transmembrane region" description="Helical" evidence="1">
    <location>
        <begin position="357"/>
        <end position="377"/>
    </location>
</feature>
<keyword evidence="3" id="KW-0808">Transferase</keyword>
<dbReference type="PANTHER" id="PTHR23028:SF53">
    <property type="entry name" value="ACYL_TRANSF_3 DOMAIN-CONTAINING PROTEIN"/>
    <property type="match status" value="1"/>
</dbReference>
<sequence>MVKSYQGFRGFLALGVFIVHLSILRHTFLANVYDNWLIGCGAFCVLFFFLLSGFGIGSSFAYKGNSAYTCKGLKSYYWRRIKAIYPASIIITLALIFLDRASIFSDFSEGVKYTIGNLFLIEDLLHVSRINPVSWYLSFLLLYYAAAPFIAFLLSKIKWQPAFYLMIAAIFIGQIVIVTQNLDNPAHQQLFYTNWKFRFFDFLTGLILGFALQKPIIRKKNHRYFFFSCLEIGALILCAVFFYLRVYVPVPYLHGTYYAPFILLILIVFHEDGGVVSRFLSCPSVQFFGGLSLYFYLIHFKVLLRVSASGIPRISYIILTAFGISLVFSLLLYVLLHFNKTMQQLKTSKLQPIIEKLTLFLSIILEAGCIIVCYQKICIGQAAAAAALFVAATLTVALFLLLVFHLLKYNSSSQKESTDQSNQ</sequence>
<feature type="transmembrane region" description="Helical" evidence="1">
    <location>
        <begin position="250"/>
        <end position="269"/>
    </location>
</feature>
<feature type="transmembrane region" description="Helical" evidence="1">
    <location>
        <begin position="383"/>
        <end position="407"/>
    </location>
</feature>
<feature type="transmembrane region" description="Helical" evidence="1">
    <location>
        <begin position="162"/>
        <end position="182"/>
    </location>
</feature>
<feature type="transmembrane region" description="Helical" evidence="1">
    <location>
        <begin position="316"/>
        <end position="336"/>
    </location>
</feature>
<dbReference type="AlphaFoldDB" id="A0A412AXX4"/>
<dbReference type="Pfam" id="PF01757">
    <property type="entry name" value="Acyl_transf_3"/>
    <property type="match status" value="1"/>
</dbReference>
<proteinExistence type="predicted"/>
<feature type="domain" description="Acyltransferase 3" evidence="2">
    <location>
        <begin position="5"/>
        <end position="333"/>
    </location>
</feature>
<protein>
    <submittedName>
        <fullName evidence="3">Acyltransferase</fullName>
    </submittedName>
</protein>
<evidence type="ECO:0000313" key="3">
    <source>
        <dbReference type="EMBL" id="RGQ41312.1"/>
    </source>
</evidence>
<feature type="transmembrane region" description="Helical" evidence="1">
    <location>
        <begin position="133"/>
        <end position="155"/>
    </location>
</feature>
<dbReference type="InterPro" id="IPR050879">
    <property type="entry name" value="Acyltransferase_3"/>
</dbReference>
<dbReference type="GO" id="GO:0016020">
    <property type="term" value="C:membrane"/>
    <property type="evidence" value="ECO:0007669"/>
    <property type="project" value="TreeGrafter"/>
</dbReference>
<dbReference type="GO" id="GO:0016747">
    <property type="term" value="F:acyltransferase activity, transferring groups other than amino-acyl groups"/>
    <property type="evidence" value="ECO:0007669"/>
    <property type="project" value="InterPro"/>
</dbReference>
<feature type="transmembrane region" description="Helical" evidence="1">
    <location>
        <begin position="276"/>
        <end position="296"/>
    </location>
</feature>
<feature type="transmembrane region" description="Helical" evidence="1">
    <location>
        <begin position="83"/>
        <end position="103"/>
    </location>
</feature>
<comment type="caution">
    <text evidence="3">The sequence shown here is derived from an EMBL/GenBank/DDBJ whole genome shotgun (WGS) entry which is preliminary data.</text>
</comment>
<keyword evidence="1" id="KW-0812">Transmembrane</keyword>
<dbReference type="Proteomes" id="UP000284751">
    <property type="component" value="Unassembled WGS sequence"/>
</dbReference>
<evidence type="ECO:0000256" key="1">
    <source>
        <dbReference type="SAM" id="Phobius"/>
    </source>
</evidence>
<evidence type="ECO:0000313" key="4">
    <source>
        <dbReference type="Proteomes" id="UP000284751"/>
    </source>
</evidence>
<feature type="transmembrane region" description="Helical" evidence="1">
    <location>
        <begin position="7"/>
        <end position="24"/>
    </location>
</feature>
<reference evidence="3 4" key="1">
    <citation type="submission" date="2018-08" db="EMBL/GenBank/DDBJ databases">
        <title>A genome reference for cultivated species of the human gut microbiota.</title>
        <authorList>
            <person name="Zou Y."/>
            <person name="Xue W."/>
            <person name="Luo G."/>
        </authorList>
    </citation>
    <scope>NUCLEOTIDE SEQUENCE [LARGE SCALE GENOMIC DNA]</scope>
    <source>
        <strain evidence="3 4">AF28-26</strain>
    </source>
</reference>
<feature type="transmembrane region" description="Helical" evidence="1">
    <location>
        <begin position="224"/>
        <end position="244"/>
    </location>
</feature>
<dbReference type="GO" id="GO:0000271">
    <property type="term" value="P:polysaccharide biosynthetic process"/>
    <property type="evidence" value="ECO:0007669"/>
    <property type="project" value="TreeGrafter"/>
</dbReference>
<dbReference type="InterPro" id="IPR002656">
    <property type="entry name" value="Acyl_transf_3_dom"/>
</dbReference>
<evidence type="ECO:0000259" key="2">
    <source>
        <dbReference type="Pfam" id="PF01757"/>
    </source>
</evidence>
<dbReference type="EMBL" id="QRTC01000019">
    <property type="protein sequence ID" value="RGQ41312.1"/>
    <property type="molecule type" value="Genomic_DNA"/>
</dbReference>
<name>A0A412AXX4_9FIRM</name>
<keyword evidence="3" id="KW-0012">Acyltransferase</keyword>
<organism evidence="3 4">
    <name type="scientific">[Clostridium] leptum</name>
    <dbReference type="NCBI Taxonomy" id="1535"/>
    <lineage>
        <taxon>Bacteria</taxon>
        <taxon>Bacillati</taxon>
        <taxon>Bacillota</taxon>
        <taxon>Clostridia</taxon>
        <taxon>Eubacteriales</taxon>
        <taxon>Oscillospiraceae</taxon>
        <taxon>Oscillospiraceae incertae sedis</taxon>
    </lineage>
</organism>
<keyword evidence="1" id="KW-0472">Membrane</keyword>
<feature type="transmembrane region" description="Helical" evidence="1">
    <location>
        <begin position="194"/>
        <end position="212"/>
    </location>
</feature>
<gene>
    <name evidence="3" type="ORF">DWY99_06305</name>
</gene>
<dbReference type="PANTHER" id="PTHR23028">
    <property type="entry name" value="ACETYLTRANSFERASE"/>
    <property type="match status" value="1"/>
</dbReference>
<feature type="transmembrane region" description="Helical" evidence="1">
    <location>
        <begin position="36"/>
        <end position="62"/>
    </location>
</feature>
<accession>A0A412AXX4</accession>
<keyword evidence="1" id="KW-1133">Transmembrane helix</keyword>